<feature type="transmembrane region" description="Helical" evidence="1">
    <location>
        <begin position="74"/>
        <end position="98"/>
    </location>
</feature>
<feature type="transmembrane region" description="Helical" evidence="1">
    <location>
        <begin position="110"/>
        <end position="130"/>
    </location>
</feature>
<dbReference type="InParanoid" id="A0A286UI98"/>
<name>A0A286UI98_9AGAM</name>
<dbReference type="AlphaFoldDB" id="A0A286UI98"/>
<dbReference type="EMBL" id="NBII01000004">
    <property type="protein sequence ID" value="PAV19307.1"/>
    <property type="molecule type" value="Genomic_DNA"/>
</dbReference>
<keyword evidence="3" id="KW-1185">Reference proteome</keyword>
<evidence type="ECO:0000256" key="1">
    <source>
        <dbReference type="SAM" id="Phobius"/>
    </source>
</evidence>
<sequence>MLTSNRDNNLMQIIQVSAKLERFCMRHTTLHPILYILSCIAPLCFEVVLLLLVLHKAYTLRNTLSDKYHKPMSLVWVIIQDQILFFAWILSCFLLHFVELKTENAPIVQIAGVILHAPPLPCVIGCYTMMHLKESGKQDSFLSFSSMELEGELSQIRFS</sequence>
<comment type="caution">
    <text evidence="2">The sequence shown here is derived from an EMBL/GenBank/DDBJ whole genome shotgun (WGS) entry which is preliminary data.</text>
</comment>
<evidence type="ECO:0000313" key="3">
    <source>
        <dbReference type="Proteomes" id="UP000217199"/>
    </source>
</evidence>
<evidence type="ECO:0000313" key="2">
    <source>
        <dbReference type="EMBL" id="PAV19307.1"/>
    </source>
</evidence>
<proteinExistence type="predicted"/>
<accession>A0A286UI98</accession>
<feature type="transmembrane region" description="Helical" evidence="1">
    <location>
        <begin position="33"/>
        <end position="54"/>
    </location>
</feature>
<keyword evidence="1" id="KW-1133">Transmembrane helix</keyword>
<protein>
    <submittedName>
        <fullName evidence="2">Uncharacterized protein</fullName>
    </submittedName>
</protein>
<dbReference type="Proteomes" id="UP000217199">
    <property type="component" value="Unassembled WGS sequence"/>
</dbReference>
<organism evidence="2 3">
    <name type="scientific">Pyrrhoderma noxium</name>
    <dbReference type="NCBI Taxonomy" id="2282107"/>
    <lineage>
        <taxon>Eukaryota</taxon>
        <taxon>Fungi</taxon>
        <taxon>Dikarya</taxon>
        <taxon>Basidiomycota</taxon>
        <taxon>Agaricomycotina</taxon>
        <taxon>Agaricomycetes</taxon>
        <taxon>Hymenochaetales</taxon>
        <taxon>Hymenochaetaceae</taxon>
        <taxon>Pyrrhoderma</taxon>
    </lineage>
</organism>
<keyword evidence="1" id="KW-0812">Transmembrane</keyword>
<keyword evidence="1" id="KW-0472">Membrane</keyword>
<gene>
    <name evidence="2" type="ORF">PNOK_0424100</name>
</gene>
<reference evidence="2 3" key="1">
    <citation type="journal article" date="2017" name="Mol. Ecol.">
        <title>Comparative and population genomic landscape of Phellinus noxius: A hypervariable fungus causing root rot in trees.</title>
        <authorList>
            <person name="Chung C.L."/>
            <person name="Lee T.J."/>
            <person name="Akiba M."/>
            <person name="Lee H.H."/>
            <person name="Kuo T.H."/>
            <person name="Liu D."/>
            <person name="Ke H.M."/>
            <person name="Yokoi T."/>
            <person name="Roa M.B."/>
            <person name="Lu M.J."/>
            <person name="Chang Y.Y."/>
            <person name="Ann P.J."/>
            <person name="Tsai J.N."/>
            <person name="Chen C.Y."/>
            <person name="Tzean S.S."/>
            <person name="Ota Y."/>
            <person name="Hattori T."/>
            <person name="Sahashi N."/>
            <person name="Liou R.F."/>
            <person name="Kikuchi T."/>
            <person name="Tsai I.J."/>
        </authorList>
    </citation>
    <scope>NUCLEOTIDE SEQUENCE [LARGE SCALE GENOMIC DNA]</scope>
    <source>
        <strain evidence="2 3">FFPRI411160</strain>
    </source>
</reference>